<protein>
    <recommendedName>
        <fullName evidence="13">Oleosin</fullName>
    </recommendedName>
</protein>
<organism evidence="11 12">
    <name type="scientific">Amborella trichopoda</name>
    <dbReference type="NCBI Taxonomy" id="13333"/>
    <lineage>
        <taxon>Eukaryota</taxon>
        <taxon>Viridiplantae</taxon>
        <taxon>Streptophyta</taxon>
        <taxon>Embryophyta</taxon>
        <taxon>Tracheophyta</taxon>
        <taxon>Spermatophyta</taxon>
        <taxon>Magnoliopsida</taxon>
        <taxon>Amborellales</taxon>
        <taxon>Amborellaceae</taxon>
        <taxon>Amborella</taxon>
    </lineage>
</organism>
<comment type="subcellular location">
    <subcellularLocation>
        <location evidence="3">Lipid droplet</location>
    </subcellularLocation>
    <subcellularLocation>
        <location evidence="2">Membrane</location>
        <topology evidence="2">Multi-pass membrane protein</topology>
    </subcellularLocation>
</comment>
<evidence type="ECO:0000256" key="4">
    <source>
        <dbReference type="ARBA" id="ARBA00010858"/>
    </source>
</evidence>
<dbReference type="PANTHER" id="PTHR33203">
    <property type="entry name" value="OLEOSIN"/>
    <property type="match status" value="1"/>
</dbReference>
<dbReference type="GO" id="GO:0012511">
    <property type="term" value="C:monolayer-surrounded lipid storage body"/>
    <property type="evidence" value="ECO:0000318"/>
    <property type="project" value="GO_Central"/>
</dbReference>
<comment type="similarity">
    <text evidence="4">Belongs to the oleosin family.</text>
</comment>
<keyword evidence="7 10" id="KW-1133">Transmembrane helix</keyword>
<feature type="transmembrane region" description="Helical" evidence="10">
    <location>
        <begin position="20"/>
        <end position="39"/>
    </location>
</feature>
<keyword evidence="6 10" id="KW-0812">Transmembrane</keyword>
<evidence type="ECO:0000313" key="11">
    <source>
        <dbReference type="EMBL" id="ERN09207.1"/>
    </source>
</evidence>
<evidence type="ECO:0000256" key="7">
    <source>
        <dbReference type="ARBA" id="ARBA00022989"/>
    </source>
</evidence>
<dbReference type="GO" id="GO:0019915">
    <property type="term" value="P:lipid storage"/>
    <property type="evidence" value="ECO:0000318"/>
    <property type="project" value="GO_Central"/>
</dbReference>
<proteinExistence type="inferred from homology"/>
<dbReference type="GO" id="GO:0010344">
    <property type="term" value="P:seed oilbody biogenesis"/>
    <property type="evidence" value="ECO:0000318"/>
    <property type="project" value="GO_Central"/>
</dbReference>
<evidence type="ECO:0000256" key="3">
    <source>
        <dbReference type="ARBA" id="ARBA00004502"/>
    </source>
</evidence>
<evidence type="ECO:0000256" key="2">
    <source>
        <dbReference type="ARBA" id="ARBA00004141"/>
    </source>
</evidence>
<evidence type="ECO:0000256" key="10">
    <source>
        <dbReference type="SAM" id="Phobius"/>
    </source>
</evidence>
<evidence type="ECO:0000313" key="12">
    <source>
        <dbReference type="Proteomes" id="UP000017836"/>
    </source>
</evidence>
<dbReference type="GO" id="GO:0050826">
    <property type="term" value="P:response to freezing"/>
    <property type="evidence" value="ECO:0000318"/>
    <property type="project" value="GO_Central"/>
</dbReference>
<dbReference type="PANTHER" id="PTHR33203:SF44">
    <property type="entry name" value="OLEOSIN 20.3 KDA"/>
    <property type="match status" value="1"/>
</dbReference>
<gene>
    <name evidence="11" type="ORF">AMTR_s00014p00251930</name>
</gene>
<dbReference type="AlphaFoldDB" id="W1PGU4"/>
<sequence length="150" mass="15564">MAEQQYHSVMDLIHDKAPSTSQVLAVVTLFPIGGILLTLSGITLAGTLACLAVVTPLFVLFSPVLVPAGILLLLAVSGFLASGAFGLTGVSSIGWIVKSVRGRGDVREQMEHAKRKMHESGGHMGQQVGQRAKDVGQGMQSKAGGDGGRT</sequence>
<evidence type="ECO:0000256" key="9">
    <source>
        <dbReference type="SAM" id="MobiDB-lite"/>
    </source>
</evidence>
<keyword evidence="5" id="KW-0551">Lipid droplet</keyword>
<feature type="transmembrane region" description="Helical" evidence="10">
    <location>
        <begin position="46"/>
        <end position="66"/>
    </location>
</feature>
<evidence type="ECO:0000256" key="8">
    <source>
        <dbReference type="ARBA" id="ARBA00023136"/>
    </source>
</evidence>
<name>W1PGU4_AMBTC</name>
<dbReference type="EMBL" id="KI393051">
    <property type="protein sequence ID" value="ERN09207.1"/>
    <property type="molecule type" value="Genomic_DNA"/>
</dbReference>
<dbReference type="OrthoDB" id="1929188at2759"/>
<dbReference type="GO" id="GO:0016020">
    <property type="term" value="C:membrane"/>
    <property type="evidence" value="ECO:0007669"/>
    <property type="project" value="UniProtKB-SubCell"/>
</dbReference>
<reference evidence="12" key="1">
    <citation type="journal article" date="2013" name="Science">
        <title>The Amborella genome and the evolution of flowering plants.</title>
        <authorList>
            <consortium name="Amborella Genome Project"/>
        </authorList>
    </citation>
    <scope>NUCLEOTIDE SEQUENCE [LARGE SCALE GENOMIC DNA]</scope>
</reference>
<keyword evidence="12" id="KW-1185">Reference proteome</keyword>
<dbReference type="HOGENOM" id="CLU_101983_1_1_1"/>
<dbReference type="Proteomes" id="UP000017836">
    <property type="component" value="Unassembled WGS sequence"/>
</dbReference>
<dbReference type="Pfam" id="PF01277">
    <property type="entry name" value="Oleosin"/>
    <property type="match status" value="1"/>
</dbReference>
<evidence type="ECO:0000256" key="5">
    <source>
        <dbReference type="ARBA" id="ARBA00022677"/>
    </source>
</evidence>
<evidence type="ECO:0008006" key="13">
    <source>
        <dbReference type="Google" id="ProtNLM"/>
    </source>
</evidence>
<feature type="transmembrane region" description="Helical" evidence="10">
    <location>
        <begin position="72"/>
        <end position="97"/>
    </location>
</feature>
<dbReference type="STRING" id="13333.W1PGU4"/>
<evidence type="ECO:0000256" key="1">
    <source>
        <dbReference type="ARBA" id="ARBA00002582"/>
    </source>
</evidence>
<comment type="function">
    <text evidence="1">May have a structural role to stabilize the lipid body during desiccation of the seed by preventing coalescence of the oil. Probably interacts with both lipid and phospholipid moieties of lipid bodies. May also provide recognition signals for specific lipase anchorage in lipolysis during seedling growth.</text>
</comment>
<accession>W1PGU4</accession>
<evidence type="ECO:0000256" key="6">
    <source>
        <dbReference type="ARBA" id="ARBA00022692"/>
    </source>
</evidence>
<dbReference type="Gramene" id="ERN09207">
    <property type="protein sequence ID" value="ERN09207"/>
    <property type="gene ID" value="AMTR_s00014p00251930"/>
</dbReference>
<dbReference type="eggNOG" id="ENOG502S1R0">
    <property type="taxonomic scope" value="Eukaryota"/>
</dbReference>
<dbReference type="OMA" id="GHMGQRV"/>
<keyword evidence="8 10" id="KW-0472">Membrane</keyword>
<feature type="region of interest" description="Disordered" evidence="9">
    <location>
        <begin position="109"/>
        <end position="150"/>
    </location>
</feature>
<dbReference type="InterPro" id="IPR000136">
    <property type="entry name" value="Oleosin"/>
</dbReference>